<dbReference type="RefSeq" id="WP_154536996.1">
    <property type="nucleotide sequence ID" value="NZ_JAQYHJ010000021.1"/>
</dbReference>
<feature type="binding site" evidence="15">
    <location>
        <begin position="102"/>
        <end position="105"/>
    </location>
    <ligand>
        <name>ATP</name>
        <dbReference type="ChEBI" id="CHEBI:30616"/>
    </ligand>
</feature>
<dbReference type="GO" id="GO:0061621">
    <property type="term" value="P:canonical glycolysis"/>
    <property type="evidence" value="ECO:0007669"/>
    <property type="project" value="TreeGrafter"/>
</dbReference>
<dbReference type="GO" id="GO:0005945">
    <property type="term" value="C:6-phosphofructokinase complex"/>
    <property type="evidence" value="ECO:0007669"/>
    <property type="project" value="TreeGrafter"/>
</dbReference>
<keyword evidence="18" id="KW-1185">Reference proteome</keyword>
<accession>A0A6N7WXP4</accession>
<dbReference type="EC" id="2.7.1.11" evidence="15"/>
<dbReference type="NCBIfam" id="NF002872">
    <property type="entry name" value="PRK03202.1"/>
    <property type="match status" value="1"/>
</dbReference>
<keyword evidence="10 15" id="KW-0418">Kinase</keyword>
<dbReference type="Gene3D" id="3.40.50.450">
    <property type="match status" value="1"/>
</dbReference>
<comment type="caution">
    <text evidence="15">Lacks conserved residue(s) required for the propagation of feature annotation.</text>
</comment>
<reference evidence="17 18" key="1">
    <citation type="submission" date="2019-08" db="EMBL/GenBank/DDBJ databases">
        <title>In-depth cultivation of the pig gut microbiome towards novel bacterial diversity and tailored functional studies.</title>
        <authorList>
            <person name="Wylensek D."/>
            <person name="Hitch T.C.A."/>
            <person name="Clavel T."/>
        </authorList>
    </citation>
    <scope>NUCLEOTIDE SEQUENCE [LARGE SCALE GENOMIC DNA]</scope>
    <source>
        <strain evidence="17 18">WCA-SAB-591-4A-A</strain>
    </source>
</reference>
<feature type="binding site" description="in other chain" evidence="15">
    <location>
        <begin position="185"/>
        <end position="187"/>
    </location>
    <ligand>
        <name>ADP</name>
        <dbReference type="ChEBI" id="CHEBI:456216"/>
        <note>allosteric activator; ligand shared between dimeric partners</note>
    </ligand>
</feature>
<dbReference type="PRINTS" id="PR00476">
    <property type="entry name" value="PHFRCTKINASE"/>
</dbReference>
<dbReference type="GO" id="GO:0046872">
    <property type="term" value="F:metal ion binding"/>
    <property type="evidence" value="ECO:0007669"/>
    <property type="project" value="UniProtKB-KW"/>
</dbReference>
<feature type="binding site" evidence="15">
    <location>
        <begin position="21"/>
        <end position="25"/>
    </location>
    <ligand>
        <name>ADP</name>
        <dbReference type="ChEBI" id="CHEBI:456216"/>
        <note>allosteric activator; ligand shared between dimeric partners</note>
    </ligand>
</feature>
<evidence type="ECO:0000256" key="6">
    <source>
        <dbReference type="ARBA" id="ARBA00022533"/>
    </source>
</evidence>
<evidence type="ECO:0000256" key="3">
    <source>
        <dbReference type="ARBA" id="ARBA00004496"/>
    </source>
</evidence>
<feature type="domain" description="Phosphofructokinase" evidence="16">
    <location>
        <begin position="4"/>
        <end position="279"/>
    </location>
</feature>
<organism evidence="17 18">
    <name type="scientific">Peptostreptococcus porci</name>
    <dbReference type="NCBI Taxonomy" id="2652282"/>
    <lineage>
        <taxon>Bacteria</taxon>
        <taxon>Bacillati</taxon>
        <taxon>Bacillota</taxon>
        <taxon>Clostridia</taxon>
        <taxon>Peptostreptococcales</taxon>
        <taxon>Peptostreptococcaceae</taxon>
        <taxon>Peptostreptococcus</taxon>
    </lineage>
</organism>
<proteinExistence type="inferred from homology"/>
<evidence type="ECO:0000256" key="9">
    <source>
        <dbReference type="ARBA" id="ARBA00022741"/>
    </source>
</evidence>
<dbReference type="GO" id="GO:0042802">
    <property type="term" value="F:identical protein binding"/>
    <property type="evidence" value="ECO:0007669"/>
    <property type="project" value="TreeGrafter"/>
</dbReference>
<dbReference type="NCBIfam" id="TIGR02482">
    <property type="entry name" value="PFKA_ATP"/>
    <property type="match status" value="1"/>
</dbReference>
<comment type="similarity">
    <text evidence="15">Belongs to the phosphofructokinase type A (PFKA) family. ATP-dependent PFK group I subfamily. Prokaryotic clade 'B1' sub-subfamily.</text>
</comment>
<dbReference type="PROSITE" id="PS00433">
    <property type="entry name" value="PHOSPHOFRUCTOKINASE"/>
    <property type="match status" value="1"/>
</dbReference>
<dbReference type="GO" id="GO:0016208">
    <property type="term" value="F:AMP binding"/>
    <property type="evidence" value="ECO:0007669"/>
    <property type="project" value="TreeGrafter"/>
</dbReference>
<evidence type="ECO:0000256" key="12">
    <source>
        <dbReference type="ARBA" id="ARBA00022842"/>
    </source>
</evidence>
<evidence type="ECO:0000256" key="11">
    <source>
        <dbReference type="ARBA" id="ARBA00022840"/>
    </source>
</evidence>
<dbReference type="GO" id="GO:0030388">
    <property type="term" value="P:fructose 1,6-bisphosphate metabolic process"/>
    <property type="evidence" value="ECO:0007669"/>
    <property type="project" value="TreeGrafter"/>
</dbReference>
<keyword evidence="8 15" id="KW-0479">Metal-binding</keyword>
<dbReference type="EMBL" id="VUNE01000001">
    <property type="protein sequence ID" value="MST61568.1"/>
    <property type="molecule type" value="Genomic_DNA"/>
</dbReference>
<dbReference type="InterPro" id="IPR012003">
    <property type="entry name" value="ATP_PFK_prok-type"/>
</dbReference>
<comment type="function">
    <text evidence="2 15">Catalyzes the phosphorylation of D-fructose 6-phosphate to fructose 1,6-bisphosphate by ATP, the first committing step of glycolysis.</text>
</comment>
<keyword evidence="5 15" id="KW-0963">Cytoplasm</keyword>
<keyword evidence="7 15" id="KW-0808">Transferase</keyword>
<dbReference type="InterPro" id="IPR022953">
    <property type="entry name" value="ATP_PFK"/>
</dbReference>
<evidence type="ECO:0000256" key="4">
    <source>
        <dbReference type="ARBA" id="ARBA00004679"/>
    </source>
</evidence>
<feature type="binding site" evidence="15">
    <location>
        <position position="162"/>
    </location>
    <ligand>
        <name>substrate</name>
        <note>ligand shared between dimeric partners</note>
    </ligand>
</feature>
<evidence type="ECO:0000256" key="2">
    <source>
        <dbReference type="ARBA" id="ARBA00002659"/>
    </source>
</evidence>
<evidence type="ECO:0000256" key="1">
    <source>
        <dbReference type="ARBA" id="ARBA00001946"/>
    </source>
</evidence>
<feature type="binding site" description="in other chain" evidence="15">
    <location>
        <begin position="169"/>
        <end position="171"/>
    </location>
    <ligand>
        <name>substrate</name>
        <note>ligand shared between dimeric partners</note>
    </ligand>
</feature>
<comment type="caution">
    <text evidence="17">The sequence shown here is derived from an EMBL/GenBank/DDBJ whole genome shotgun (WGS) entry which is preliminary data.</text>
</comment>
<dbReference type="PANTHER" id="PTHR13697:SF4">
    <property type="entry name" value="ATP-DEPENDENT 6-PHOSPHOFRUCTOKINASE"/>
    <property type="match status" value="1"/>
</dbReference>
<feature type="binding site" description="in other chain" evidence="15">
    <location>
        <position position="154"/>
    </location>
    <ligand>
        <name>ADP</name>
        <dbReference type="ChEBI" id="CHEBI:456216"/>
        <note>allosteric activator; ligand shared between dimeric partners</note>
    </ligand>
</feature>
<dbReference type="InterPro" id="IPR000023">
    <property type="entry name" value="Phosphofructokinase_dom"/>
</dbReference>
<evidence type="ECO:0000256" key="8">
    <source>
        <dbReference type="ARBA" id="ARBA00022723"/>
    </source>
</evidence>
<dbReference type="GO" id="GO:0006002">
    <property type="term" value="P:fructose 6-phosphate metabolic process"/>
    <property type="evidence" value="ECO:0007669"/>
    <property type="project" value="UniProtKB-UniRule"/>
</dbReference>
<feature type="binding site" description="in other chain" evidence="15">
    <location>
        <position position="222"/>
    </location>
    <ligand>
        <name>substrate</name>
        <note>ligand shared between dimeric partners</note>
    </ligand>
</feature>
<feature type="binding site" description="in other chain" evidence="15">
    <location>
        <begin position="253"/>
        <end position="256"/>
    </location>
    <ligand>
        <name>substrate</name>
        <note>ligand shared between dimeric partners</note>
    </ligand>
</feature>
<evidence type="ECO:0000256" key="14">
    <source>
        <dbReference type="ARBA" id="ARBA00048070"/>
    </source>
</evidence>
<feature type="binding site" evidence="15">
    <location>
        <position position="103"/>
    </location>
    <ligand>
        <name>Mg(2+)</name>
        <dbReference type="ChEBI" id="CHEBI:18420"/>
        <note>catalytic</note>
    </ligand>
</feature>
<comment type="subcellular location">
    <subcellularLocation>
        <location evidence="3 15">Cytoplasm</location>
    </subcellularLocation>
</comment>
<keyword evidence="13 15" id="KW-0324">Glycolysis</keyword>
<dbReference type="AlphaFoldDB" id="A0A6N7WXP4"/>
<dbReference type="GO" id="GO:0003872">
    <property type="term" value="F:6-phosphofructokinase activity"/>
    <property type="evidence" value="ECO:0007669"/>
    <property type="project" value="UniProtKB-UniRule"/>
</dbReference>
<dbReference type="GO" id="GO:0048029">
    <property type="term" value="F:monosaccharide binding"/>
    <property type="evidence" value="ECO:0007669"/>
    <property type="project" value="TreeGrafter"/>
</dbReference>
<dbReference type="GO" id="GO:0070095">
    <property type="term" value="F:fructose-6-phosphate binding"/>
    <property type="evidence" value="ECO:0007669"/>
    <property type="project" value="TreeGrafter"/>
</dbReference>
<sequence length="323" mass="34537">MKAIGILTSGGDAPGMNAAIRAVVRTAIYYGYKVYGIEKGYKGLLNEEFVEMDLSSVGDIIQRGGTILKSSRSDEFRTEEGRAKAVKILEKIGIESLVVIGGDGTFNGAKKLCELGVSTIGIPGTIDNDLAYTDYTIGFDTAMNTIIDAISKIRDTSSSHDRVNIVEVMGRHCGDLALYAGLAGGAESIVVPEIDIKTEEIVKRLKTTQKRGKKHSIIVLAEGATSIENGAIGLKAALTDEDKADVRITVLGHVQRGGAPSAFDRILASKLGNKAVELLIEGKSGRVVGIKNNEIIDMDIDEALAVEKKFDEESYEMAKVLSI</sequence>
<comment type="subunit">
    <text evidence="15">Homotetramer.</text>
</comment>
<dbReference type="InterPro" id="IPR012828">
    <property type="entry name" value="PFKA_ATP_prok"/>
</dbReference>
<evidence type="ECO:0000313" key="18">
    <source>
        <dbReference type="Proteomes" id="UP000440713"/>
    </source>
</evidence>
<feature type="binding site" evidence="15">
    <location>
        <begin position="72"/>
        <end position="73"/>
    </location>
    <ligand>
        <name>ATP</name>
        <dbReference type="ChEBI" id="CHEBI:30616"/>
    </ligand>
</feature>
<evidence type="ECO:0000259" key="16">
    <source>
        <dbReference type="Pfam" id="PF00365"/>
    </source>
</evidence>
<evidence type="ECO:0000256" key="7">
    <source>
        <dbReference type="ARBA" id="ARBA00022679"/>
    </source>
</evidence>
<evidence type="ECO:0000313" key="17">
    <source>
        <dbReference type="EMBL" id="MST61568.1"/>
    </source>
</evidence>
<evidence type="ECO:0000256" key="5">
    <source>
        <dbReference type="ARBA" id="ARBA00022490"/>
    </source>
</evidence>
<dbReference type="Proteomes" id="UP000440713">
    <property type="component" value="Unassembled WGS sequence"/>
</dbReference>
<comment type="catalytic activity">
    <reaction evidence="14 15">
        <text>beta-D-fructose 6-phosphate + ATP = beta-D-fructose 1,6-bisphosphate + ADP + H(+)</text>
        <dbReference type="Rhea" id="RHEA:16109"/>
        <dbReference type="ChEBI" id="CHEBI:15378"/>
        <dbReference type="ChEBI" id="CHEBI:30616"/>
        <dbReference type="ChEBI" id="CHEBI:32966"/>
        <dbReference type="ChEBI" id="CHEBI:57634"/>
        <dbReference type="ChEBI" id="CHEBI:456216"/>
        <dbReference type="EC" id="2.7.1.11"/>
    </reaction>
</comment>
<dbReference type="SUPFAM" id="SSF53784">
    <property type="entry name" value="Phosphofructokinase"/>
    <property type="match status" value="1"/>
</dbReference>
<feature type="binding site" description="in other chain" evidence="15">
    <location>
        <begin position="213"/>
        <end position="215"/>
    </location>
    <ligand>
        <name>ADP</name>
        <dbReference type="ChEBI" id="CHEBI:456216"/>
        <note>allosteric activator; ligand shared between dimeric partners</note>
    </ligand>
</feature>
<evidence type="ECO:0000256" key="10">
    <source>
        <dbReference type="ARBA" id="ARBA00022777"/>
    </source>
</evidence>
<keyword evidence="6 15" id="KW-0021">Allosteric enzyme</keyword>
<name>A0A6N7WXP4_9FIRM</name>
<feature type="binding site" description="in other chain" evidence="15">
    <location>
        <begin position="125"/>
        <end position="127"/>
    </location>
    <ligand>
        <name>substrate</name>
        <note>ligand shared between dimeric partners</note>
    </ligand>
</feature>
<dbReference type="FunFam" id="3.40.50.460:FF:000002">
    <property type="entry name" value="ATP-dependent 6-phosphofructokinase"/>
    <property type="match status" value="1"/>
</dbReference>
<keyword evidence="12 15" id="KW-0460">Magnesium</keyword>
<feature type="binding site" evidence="15">
    <location>
        <position position="247"/>
    </location>
    <ligand>
        <name>substrate</name>
        <note>ligand shared between dimeric partners</note>
    </ligand>
</feature>
<dbReference type="GO" id="GO:0005524">
    <property type="term" value="F:ATP binding"/>
    <property type="evidence" value="ECO:0007669"/>
    <property type="project" value="UniProtKB-UniRule"/>
</dbReference>
<dbReference type="HAMAP" id="MF_00339">
    <property type="entry name" value="Phosphofructokinase_I_B1"/>
    <property type="match status" value="1"/>
</dbReference>
<dbReference type="Gene3D" id="3.40.50.460">
    <property type="entry name" value="Phosphofructokinase domain"/>
    <property type="match status" value="1"/>
</dbReference>
<dbReference type="PANTHER" id="PTHR13697">
    <property type="entry name" value="PHOSPHOFRUCTOKINASE"/>
    <property type="match status" value="1"/>
</dbReference>
<gene>
    <name evidence="15 17" type="primary">pfkA</name>
    <name evidence="17" type="ORF">FYJ71_01030</name>
</gene>
<protein>
    <recommendedName>
        <fullName evidence="15">ATP-dependent 6-phosphofructokinase</fullName>
        <shortName evidence="15">ATP-PFK</shortName>
        <shortName evidence="15">Phosphofructokinase</shortName>
        <ecNumber evidence="15">2.7.1.11</ecNumber>
    </recommendedName>
    <alternativeName>
        <fullName evidence="15">Phosphohexokinase</fullName>
    </alternativeName>
</protein>
<dbReference type="InterPro" id="IPR035966">
    <property type="entry name" value="PKF_sf"/>
</dbReference>
<comment type="activity regulation">
    <text evidence="15">Allosterically activated by ADP and other diphosphonucleosides, and allosterically inhibited by phosphoenolpyruvate.</text>
</comment>
<dbReference type="InterPro" id="IPR015912">
    <property type="entry name" value="Phosphofructokinase_CS"/>
</dbReference>
<dbReference type="Pfam" id="PF00365">
    <property type="entry name" value="PFK"/>
    <property type="match status" value="1"/>
</dbReference>
<feature type="active site" description="Proton acceptor" evidence="15">
    <location>
        <position position="127"/>
    </location>
</feature>
<keyword evidence="9 15" id="KW-0547">Nucleotide-binding</keyword>
<dbReference type="PIRSF" id="PIRSF000532">
    <property type="entry name" value="ATP_PFK_prok"/>
    <property type="match status" value="1"/>
</dbReference>
<comment type="cofactor">
    <cofactor evidence="1 15">
        <name>Mg(2+)</name>
        <dbReference type="ChEBI" id="CHEBI:18420"/>
    </cofactor>
</comment>
<evidence type="ECO:0000256" key="15">
    <source>
        <dbReference type="HAMAP-Rule" id="MF_00339"/>
    </source>
</evidence>
<dbReference type="UniPathway" id="UPA00109">
    <property type="reaction ID" value="UER00182"/>
</dbReference>
<feature type="binding site" description="in other chain" evidence="15">
    <location>
        <position position="211"/>
    </location>
    <ligand>
        <name>ADP</name>
        <dbReference type="ChEBI" id="CHEBI:456216"/>
        <note>allosteric activator; ligand shared between dimeric partners</note>
    </ligand>
</feature>
<evidence type="ECO:0000256" key="13">
    <source>
        <dbReference type="ARBA" id="ARBA00023152"/>
    </source>
</evidence>
<dbReference type="FunFam" id="3.40.50.450:FF:000001">
    <property type="entry name" value="ATP-dependent 6-phosphofructokinase"/>
    <property type="match status" value="1"/>
</dbReference>
<comment type="pathway">
    <text evidence="4 15">Carbohydrate degradation; glycolysis; D-glyceraldehyde 3-phosphate and glycerone phosphate from D-glucose: step 3/4.</text>
</comment>
<feature type="binding site" evidence="15">
    <location>
        <position position="11"/>
    </location>
    <ligand>
        <name>ATP</name>
        <dbReference type="ChEBI" id="CHEBI:30616"/>
    </ligand>
</feature>
<keyword evidence="11 15" id="KW-0067">ATP-binding</keyword>